<dbReference type="Pfam" id="PF00085">
    <property type="entry name" value="Thioredoxin"/>
    <property type="match status" value="1"/>
</dbReference>
<protein>
    <submittedName>
        <fullName evidence="3">Thioredoxin family protein</fullName>
    </submittedName>
</protein>
<name>A0A941IQH3_9ACTN</name>
<dbReference type="CDD" id="cd02947">
    <property type="entry name" value="TRX_family"/>
    <property type="match status" value="1"/>
</dbReference>
<evidence type="ECO:0000256" key="1">
    <source>
        <dbReference type="SAM" id="MobiDB-lite"/>
    </source>
</evidence>
<dbReference type="InterPro" id="IPR036249">
    <property type="entry name" value="Thioredoxin-like_sf"/>
</dbReference>
<reference evidence="3" key="1">
    <citation type="submission" date="2021-04" db="EMBL/GenBank/DDBJ databases">
        <title>Genome based classification of Actinospica acidithermotolerans sp. nov., an actinobacterium isolated from an Indonesian hot spring.</title>
        <authorList>
            <person name="Kusuma A.B."/>
            <person name="Putra K.E."/>
            <person name="Nafisah S."/>
            <person name="Loh J."/>
            <person name="Nouioui I."/>
            <person name="Goodfellow M."/>
        </authorList>
    </citation>
    <scope>NUCLEOTIDE SEQUENCE</scope>
    <source>
        <strain evidence="3">MGRD01-02</strain>
    </source>
</reference>
<dbReference type="AlphaFoldDB" id="A0A941IQH3"/>
<dbReference type="PROSITE" id="PS51352">
    <property type="entry name" value="THIOREDOXIN_2"/>
    <property type="match status" value="1"/>
</dbReference>
<feature type="domain" description="Thioredoxin" evidence="2">
    <location>
        <begin position="3"/>
        <end position="117"/>
    </location>
</feature>
<feature type="region of interest" description="Disordered" evidence="1">
    <location>
        <begin position="1"/>
        <end position="22"/>
    </location>
</feature>
<evidence type="ECO:0000313" key="3">
    <source>
        <dbReference type="EMBL" id="MBR7831416.1"/>
    </source>
</evidence>
<accession>A0A941IQH3</accession>
<dbReference type="InterPro" id="IPR013766">
    <property type="entry name" value="Thioredoxin_domain"/>
</dbReference>
<sequence>MRAREPRAADAGTAEAAPLGEPALGGPLGARATLVQFSSAFCAPCRATRVVLAKVAEDVDGVAHYDLDAEAHLELVRELGILRTPTTLVLDASGRETARAGGVPRREQVLAAVGSAA</sequence>
<dbReference type="Proteomes" id="UP000676325">
    <property type="component" value="Unassembled WGS sequence"/>
</dbReference>
<evidence type="ECO:0000259" key="2">
    <source>
        <dbReference type="PROSITE" id="PS51352"/>
    </source>
</evidence>
<proteinExistence type="predicted"/>
<dbReference type="Gene3D" id="3.40.30.10">
    <property type="entry name" value="Glutaredoxin"/>
    <property type="match status" value="1"/>
</dbReference>
<keyword evidence="4" id="KW-1185">Reference proteome</keyword>
<organism evidence="3 4">
    <name type="scientific">Actinospica acidithermotolerans</name>
    <dbReference type="NCBI Taxonomy" id="2828514"/>
    <lineage>
        <taxon>Bacteria</taxon>
        <taxon>Bacillati</taxon>
        <taxon>Actinomycetota</taxon>
        <taxon>Actinomycetes</taxon>
        <taxon>Catenulisporales</taxon>
        <taxon>Actinospicaceae</taxon>
        <taxon>Actinospica</taxon>
    </lineage>
</organism>
<feature type="compositionally biased region" description="Low complexity" evidence="1">
    <location>
        <begin position="11"/>
        <end position="22"/>
    </location>
</feature>
<gene>
    <name evidence="3" type="ORF">KDK95_34255</name>
</gene>
<evidence type="ECO:0000313" key="4">
    <source>
        <dbReference type="Proteomes" id="UP000676325"/>
    </source>
</evidence>
<dbReference type="EMBL" id="JAGSOH010000241">
    <property type="protein sequence ID" value="MBR7831416.1"/>
    <property type="molecule type" value="Genomic_DNA"/>
</dbReference>
<comment type="caution">
    <text evidence="3">The sequence shown here is derived from an EMBL/GenBank/DDBJ whole genome shotgun (WGS) entry which is preliminary data.</text>
</comment>
<dbReference type="SUPFAM" id="SSF52833">
    <property type="entry name" value="Thioredoxin-like"/>
    <property type="match status" value="1"/>
</dbReference>